<dbReference type="RefSeq" id="WP_154680038.1">
    <property type="nucleotide sequence ID" value="NZ_CP046115.1"/>
</dbReference>
<gene>
    <name evidence="1" type="ORF">GJ746_09920</name>
</gene>
<organism evidence="1 2">
    <name type="scientific">Klebsiella oxytoca</name>
    <dbReference type="NCBI Taxonomy" id="571"/>
    <lineage>
        <taxon>Bacteria</taxon>
        <taxon>Pseudomonadati</taxon>
        <taxon>Pseudomonadota</taxon>
        <taxon>Gammaproteobacteria</taxon>
        <taxon>Enterobacterales</taxon>
        <taxon>Enterobacteriaceae</taxon>
        <taxon>Klebsiella/Raoultella group</taxon>
        <taxon>Klebsiella</taxon>
    </lineage>
</organism>
<evidence type="ECO:0000313" key="1">
    <source>
        <dbReference type="EMBL" id="QGN37602.1"/>
    </source>
</evidence>
<protein>
    <submittedName>
        <fullName evidence="1">Uncharacterized protein</fullName>
    </submittedName>
</protein>
<proteinExistence type="predicted"/>
<dbReference type="Proteomes" id="UP000427108">
    <property type="component" value="Chromosome"/>
</dbReference>
<sequence length="75" mass="8552">MHKLAENVVDNESMINSGKDHTRIDRLPDCSKADKFIANKHFSLVMARAQYCLIYHCFRLAVTVLDHLSFRAAAC</sequence>
<evidence type="ECO:0000313" key="2">
    <source>
        <dbReference type="Proteomes" id="UP000427108"/>
    </source>
</evidence>
<dbReference type="AlphaFoldDB" id="A0A6B8MMI1"/>
<name>A0A6B8MMI1_KLEOX</name>
<accession>A0A6B8MMI1</accession>
<dbReference type="EMBL" id="CP046115">
    <property type="protein sequence ID" value="QGN37602.1"/>
    <property type="molecule type" value="Genomic_DNA"/>
</dbReference>
<reference evidence="1 2" key="1">
    <citation type="submission" date="2019-11" db="EMBL/GenBank/DDBJ databases">
        <title>Isolation and Application of One Kind of P-Hydroxybenzoic Acid Degrading Bacterium in Mitigating Cropping Obstacle of Cucumber.</title>
        <authorList>
            <person name="Wu F."/>
            <person name="An Y."/>
        </authorList>
    </citation>
    <scope>NUCLEOTIDE SEQUENCE [LARGE SCALE GENOMIC DNA]</scope>
    <source>
        <strain evidence="1 2">P620</strain>
    </source>
</reference>